<gene>
    <name evidence="4" type="ORF">NFRAN_3041</name>
</gene>
<evidence type="ECO:0000313" key="4">
    <source>
        <dbReference type="EMBL" id="VFJ15359.1"/>
    </source>
</evidence>
<feature type="domain" description="ABC transporter" evidence="3">
    <location>
        <begin position="14"/>
        <end position="60"/>
    </location>
</feature>
<evidence type="ECO:0000259" key="3">
    <source>
        <dbReference type="Pfam" id="PF00005"/>
    </source>
</evidence>
<organism evidence="4 5">
    <name type="scientific">Candidatus Nitrosocosmicus franklandianus</name>
    <dbReference type="NCBI Taxonomy" id="1798806"/>
    <lineage>
        <taxon>Archaea</taxon>
        <taxon>Nitrososphaerota</taxon>
        <taxon>Nitrososphaeria</taxon>
        <taxon>Nitrososphaerales</taxon>
        <taxon>Nitrososphaeraceae</taxon>
        <taxon>Candidatus Nitrosocosmicus</taxon>
    </lineage>
</organism>
<reference evidence="4 5" key="1">
    <citation type="submission" date="2019-02" db="EMBL/GenBank/DDBJ databases">
        <authorList>
            <person name="Lehtovirta-Morley E L."/>
        </authorList>
    </citation>
    <scope>NUCLEOTIDE SEQUENCE [LARGE SCALE GENOMIC DNA]</scope>
    <source>
        <strain evidence="4">NFRAN1</strain>
    </source>
</reference>
<evidence type="ECO:0000313" key="5">
    <source>
        <dbReference type="Proteomes" id="UP000294299"/>
    </source>
</evidence>
<dbReference type="GO" id="GO:0016887">
    <property type="term" value="F:ATP hydrolysis activity"/>
    <property type="evidence" value="ECO:0007669"/>
    <property type="project" value="InterPro"/>
</dbReference>
<dbReference type="Proteomes" id="UP000294299">
    <property type="component" value="Chromosome NFRAN"/>
</dbReference>
<dbReference type="KEGG" id="nfn:NFRAN_3041"/>
<dbReference type="OrthoDB" id="18492at2157"/>
<dbReference type="GeneID" id="39422144"/>
<dbReference type="SUPFAM" id="SSF52540">
    <property type="entry name" value="P-loop containing nucleoside triphosphate hydrolases"/>
    <property type="match status" value="1"/>
</dbReference>
<evidence type="ECO:0000256" key="1">
    <source>
        <dbReference type="ARBA" id="ARBA00022741"/>
    </source>
</evidence>
<keyword evidence="2" id="KW-0067">ATP-binding</keyword>
<evidence type="ECO:0000256" key="2">
    <source>
        <dbReference type="ARBA" id="ARBA00022840"/>
    </source>
</evidence>
<dbReference type="Gene3D" id="3.40.50.300">
    <property type="entry name" value="P-loop containing nucleotide triphosphate hydrolases"/>
    <property type="match status" value="1"/>
</dbReference>
<dbReference type="InterPro" id="IPR010230">
    <property type="entry name" value="FeS-cluster_ATPase_SufC"/>
</dbReference>
<dbReference type="AlphaFoldDB" id="A0A484IKC9"/>
<keyword evidence="5" id="KW-1185">Reference proteome</keyword>
<dbReference type="RefSeq" id="WP_197731193.1">
    <property type="nucleotide sequence ID" value="NZ_LR216287.1"/>
</dbReference>
<dbReference type="InterPro" id="IPR027417">
    <property type="entry name" value="P-loop_NTPase"/>
</dbReference>
<sequence>MTTVKEFHEYLKRNLDNVGLDPSFLSRYLNEGFSGGEKKRSEVMQILVLKPNLAILDEPDSGLDIDAVKAVAQAINKLIETGAGVILLPTMPGFYDI</sequence>
<dbReference type="GO" id="GO:0005524">
    <property type="term" value="F:ATP binding"/>
    <property type="evidence" value="ECO:0007669"/>
    <property type="project" value="UniProtKB-KW"/>
</dbReference>
<name>A0A484IKC9_9ARCH</name>
<proteinExistence type="predicted"/>
<dbReference type="PANTHER" id="PTHR43204">
    <property type="entry name" value="ABC TRANSPORTER I FAMILY MEMBER 6, CHLOROPLASTIC"/>
    <property type="match status" value="1"/>
</dbReference>
<dbReference type="InterPro" id="IPR003439">
    <property type="entry name" value="ABC_transporter-like_ATP-bd"/>
</dbReference>
<protein>
    <submittedName>
        <fullName evidence="4">Vegetative protein 296</fullName>
    </submittedName>
</protein>
<dbReference type="Pfam" id="PF00005">
    <property type="entry name" value="ABC_tran"/>
    <property type="match status" value="1"/>
</dbReference>
<accession>A0A484IKC9</accession>
<dbReference type="PANTHER" id="PTHR43204:SF1">
    <property type="entry name" value="ABC TRANSPORTER I FAMILY MEMBER 6, CHLOROPLASTIC"/>
    <property type="match status" value="1"/>
</dbReference>
<keyword evidence="1" id="KW-0547">Nucleotide-binding</keyword>
<dbReference type="EMBL" id="LR216287">
    <property type="protein sequence ID" value="VFJ15359.1"/>
    <property type="molecule type" value="Genomic_DNA"/>
</dbReference>